<feature type="domain" description="Glycoside hydrolase family 31 N-terminal" evidence="10">
    <location>
        <begin position="156"/>
        <end position="272"/>
    </location>
</feature>
<evidence type="ECO:0000256" key="4">
    <source>
        <dbReference type="ARBA" id="ARBA00023295"/>
    </source>
</evidence>
<dbReference type="SUPFAM" id="SSF51445">
    <property type="entry name" value="(Trans)glycosidases"/>
    <property type="match status" value="1"/>
</dbReference>
<evidence type="ECO:0000256" key="7">
    <source>
        <dbReference type="SAM" id="MobiDB-lite"/>
    </source>
</evidence>
<dbReference type="InterPro" id="IPR048395">
    <property type="entry name" value="Glyco_hydro_31_C"/>
</dbReference>
<dbReference type="CDD" id="cd06602">
    <property type="entry name" value="GH31_MGAM_SI_GAA"/>
    <property type="match status" value="1"/>
</dbReference>
<evidence type="ECO:0000313" key="12">
    <source>
        <dbReference type="EMBL" id="KYQ89141.1"/>
    </source>
</evidence>
<evidence type="ECO:0000256" key="5">
    <source>
        <dbReference type="ARBA" id="ARBA00041343"/>
    </source>
</evidence>
<dbReference type="InterPro" id="IPR000322">
    <property type="entry name" value="Glyco_hydro_31_TIM"/>
</dbReference>
<gene>
    <name evidence="12" type="ORF">DLAC_10381</name>
</gene>
<protein>
    <recommendedName>
        <fullName evidence="5">Maltase</fullName>
    </recommendedName>
</protein>
<feature type="chain" id="PRO_5007592846" description="Maltase" evidence="8">
    <location>
        <begin position="22"/>
        <end position="910"/>
    </location>
</feature>
<keyword evidence="2 6" id="KW-0378">Hydrolase</keyword>
<keyword evidence="13" id="KW-1185">Reference proteome</keyword>
<dbReference type="STRING" id="361077.A0A151Z5C3"/>
<proteinExistence type="inferred from homology"/>
<evidence type="ECO:0000259" key="9">
    <source>
        <dbReference type="Pfam" id="PF01055"/>
    </source>
</evidence>
<dbReference type="FunFam" id="2.60.40.1180:FF:000001">
    <property type="entry name" value="Maltase-glucoamylase, intestinal"/>
    <property type="match status" value="1"/>
</dbReference>
<dbReference type="InterPro" id="IPR030458">
    <property type="entry name" value="Glyco_hydro_31_AS"/>
</dbReference>
<dbReference type="SUPFAM" id="SSF74650">
    <property type="entry name" value="Galactose mutarotase-like"/>
    <property type="match status" value="1"/>
</dbReference>
<dbReference type="OMA" id="NYTASPF"/>
<dbReference type="Gene3D" id="2.60.40.1760">
    <property type="entry name" value="glycosyl hydrolase (family 31)"/>
    <property type="match status" value="1"/>
</dbReference>
<evidence type="ECO:0000259" key="10">
    <source>
        <dbReference type="Pfam" id="PF13802"/>
    </source>
</evidence>
<dbReference type="GO" id="GO:0005975">
    <property type="term" value="P:carbohydrate metabolic process"/>
    <property type="evidence" value="ECO:0007669"/>
    <property type="project" value="InterPro"/>
</dbReference>
<sequence length="910" mass="101640">MASRPLIQAIVLFLLLSLAVGVDTQLSTKNYKPTIRKSYYDSNFGANSGSASESSASSSTTSESSSSSSVSPCQYPGYSMTNVIPTNNGFLATLNLISPGPYGQDSPELTLQIILQSEQIVRFTIFDSKVNRWEVIPGVIKAPVPSGRPSVVDYNIEFTQEPFGFSINRVSNGEVIFNTTIPLGCTFNGLIFSENYLELSTSFSTPNPNLYGLGERTSPLRLSNNITYTIFNKDQGTASTPNINLYGSHPFYMQLSPNGQAHGVFLFNSNAMDVVIQPNSLTYKVVGGILDLYFFLGPTPNEVIQQYTSIIGTTHMPTYWSLGWHQCRWGYHTVEDTLNVVTNYSLYNIPLETMWNDIDYMDKYKDFTLDPDNFPQPLMAELISLLHGNNQHYIMIVDPGIYNQDDQYQTYQDLMASGAYIRQSDGQTPLVGKVWPGYTLFPDFLHPNAQSFWTQQFRGWYKQVEFDGVWIDMNEPSNFCDGDCGSSSDYMPPGEFNPNIPPYLPGGVPLDDNTLNMTSLQYNNTLFYDSHNLFGYTEGIATRIAIEGILGTRSTIISRSSYAGSGYHYGHWLGDNTSTFTDLYYSIPGILAMNMFGIPMVGADICGFNGNTTIELCSRWLQLGNFYPFSRNHNSYNSMSQEPYSFNSTQVVDIAISSINLKYTLAPFYYTLFSISHTSGDPVVRPLFFEYPTDPNTYALDTQFLVGTSLMVSPVLTDGARSVNAYFPNDVWYDYFTGQLVLPVGKFQNLSAPIDYINVHLRGGNIIPTQPTSQYVRPSDGIPVTLSNAKQLPFNLIVALDTNGTANGQVYLDDGLTYQFENGEYTNVFFSVLSDQSQYKFISIVEASGYDVSTIYVDTITVYGVENSPSNVNVNGQPTNQYTFSNLYNSLIIQLNVTIYENFEVDWVLN</sequence>
<reference evidence="12 13" key="1">
    <citation type="submission" date="2015-12" db="EMBL/GenBank/DDBJ databases">
        <title>Dictyostelia acquired genes for synthesis and detection of signals that induce cell-type specialization by lateral gene transfer from prokaryotes.</title>
        <authorList>
            <person name="Gloeckner G."/>
            <person name="Schaap P."/>
        </authorList>
    </citation>
    <scope>NUCLEOTIDE SEQUENCE [LARGE SCALE GENOMIC DNA]</scope>
    <source>
        <strain evidence="12 13">TK</strain>
    </source>
</reference>
<name>A0A151Z5C3_TIELA</name>
<evidence type="ECO:0000256" key="3">
    <source>
        <dbReference type="ARBA" id="ARBA00023180"/>
    </source>
</evidence>
<keyword evidence="8" id="KW-0732">Signal</keyword>
<comment type="similarity">
    <text evidence="1 6">Belongs to the glycosyl hydrolase 31 family.</text>
</comment>
<evidence type="ECO:0000259" key="11">
    <source>
        <dbReference type="Pfam" id="PF21365"/>
    </source>
</evidence>
<dbReference type="SUPFAM" id="SSF51011">
    <property type="entry name" value="Glycosyl hydrolase domain"/>
    <property type="match status" value="1"/>
</dbReference>
<evidence type="ECO:0000256" key="6">
    <source>
        <dbReference type="RuleBase" id="RU361185"/>
    </source>
</evidence>
<evidence type="ECO:0000256" key="2">
    <source>
        <dbReference type="ARBA" id="ARBA00022801"/>
    </source>
</evidence>
<dbReference type="GO" id="GO:0004553">
    <property type="term" value="F:hydrolase activity, hydrolyzing O-glycosyl compounds"/>
    <property type="evidence" value="ECO:0007669"/>
    <property type="project" value="InterPro"/>
</dbReference>
<dbReference type="InParanoid" id="A0A151Z5C3"/>
<dbReference type="Pfam" id="PF21365">
    <property type="entry name" value="Glyco_hydro_31_3rd"/>
    <property type="match status" value="1"/>
</dbReference>
<dbReference type="Gene3D" id="2.60.40.1180">
    <property type="entry name" value="Golgi alpha-mannosidase II"/>
    <property type="match status" value="2"/>
</dbReference>
<feature type="domain" description="Glycoside hydrolase family 31 TIM barrel" evidence="9">
    <location>
        <begin position="315"/>
        <end position="672"/>
    </location>
</feature>
<dbReference type="EMBL" id="LODT01000042">
    <property type="protein sequence ID" value="KYQ89141.1"/>
    <property type="molecule type" value="Genomic_DNA"/>
</dbReference>
<dbReference type="FunCoup" id="A0A151Z5C3">
    <property type="interactions" value="34"/>
</dbReference>
<feature type="region of interest" description="Disordered" evidence="7">
    <location>
        <begin position="49"/>
        <end position="71"/>
    </location>
</feature>
<accession>A0A151Z5C3</accession>
<feature type="signal peptide" evidence="8">
    <location>
        <begin position="1"/>
        <end position="21"/>
    </location>
</feature>
<dbReference type="Proteomes" id="UP000076078">
    <property type="component" value="Unassembled WGS sequence"/>
</dbReference>
<dbReference type="OrthoDB" id="5839090at2759"/>
<dbReference type="CDD" id="cd14752">
    <property type="entry name" value="GH31_N"/>
    <property type="match status" value="1"/>
</dbReference>
<dbReference type="Pfam" id="PF13802">
    <property type="entry name" value="Gal_mutarotas_2"/>
    <property type="match status" value="1"/>
</dbReference>
<dbReference type="PROSITE" id="PS00129">
    <property type="entry name" value="GLYCOSYL_HYDROL_F31_1"/>
    <property type="match status" value="1"/>
</dbReference>
<dbReference type="InterPro" id="IPR011013">
    <property type="entry name" value="Gal_mutarotase_sf_dom"/>
</dbReference>
<dbReference type="Pfam" id="PF01055">
    <property type="entry name" value="Glyco_hydro_31_2nd"/>
    <property type="match status" value="1"/>
</dbReference>
<dbReference type="InterPro" id="IPR025887">
    <property type="entry name" value="Glyco_hydro_31_N_dom"/>
</dbReference>
<evidence type="ECO:0000256" key="1">
    <source>
        <dbReference type="ARBA" id="ARBA00007806"/>
    </source>
</evidence>
<dbReference type="PANTHER" id="PTHR22762">
    <property type="entry name" value="ALPHA-GLUCOSIDASE"/>
    <property type="match status" value="1"/>
</dbReference>
<dbReference type="AlphaFoldDB" id="A0A151Z5C3"/>
<comment type="caution">
    <text evidence="12">The sequence shown here is derived from an EMBL/GenBank/DDBJ whole genome shotgun (WGS) entry which is preliminary data.</text>
</comment>
<keyword evidence="4 6" id="KW-0326">Glycosidase</keyword>
<dbReference type="InterPro" id="IPR017853">
    <property type="entry name" value="GH"/>
</dbReference>
<feature type="domain" description="Glycosyl hydrolase family 31 C-terminal" evidence="11">
    <location>
        <begin position="680"/>
        <end position="767"/>
    </location>
</feature>
<dbReference type="Gene3D" id="3.20.20.80">
    <property type="entry name" value="Glycosidases"/>
    <property type="match status" value="1"/>
</dbReference>
<keyword evidence="3" id="KW-0325">Glycoprotein</keyword>
<evidence type="ECO:0000256" key="8">
    <source>
        <dbReference type="SAM" id="SignalP"/>
    </source>
</evidence>
<evidence type="ECO:0000313" key="13">
    <source>
        <dbReference type="Proteomes" id="UP000076078"/>
    </source>
</evidence>
<organism evidence="12 13">
    <name type="scientific">Tieghemostelium lacteum</name>
    <name type="common">Slime mold</name>
    <name type="synonym">Dictyostelium lacteum</name>
    <dbReference type="NCBI Taxonomy" id="361077"/>
    <lineage>
        <taxon>Eukaryota</taxon>
        <taxon>Amoebozoa</taxon>
        <taxon>Evosea</taxon>
        <taxon>Eumycetozoa</taxon>
        <taxon>Dictyostelia</taxon>
        <taxon>Dictyosteliales</taxon>
        <taxon>Raperosteliaceae</taxon>
        <taxon>Tieghemostelium</taxon>
    </lineage>
</organism>
<dbReference type="InterPro" id="IPR013780">
    <property type="entry name" value="Glyco_hydro_b"/>
</dbReference>
<dbReference type="PANTHER" id="PTHR22762:SF133">
    <property type="entry name" value="P-TYPE DOMAIN-CONTAINING PROTEIN"/>
    <property type="match status" value="1"/>
</dbReference>
<dbReference type="GO" id="GO:0030246">
    <property type="term" value="F:carbohydrate binding"/>
    <property type="evidence" value="ECO:0007669"/>
    <property type="project" value="InterPro"/>
</dbReference>